<dbReference type="PANTHER" id="PTHR37825:SF1">
    <property type="entry name" value="TRNA(MET) CYTIDINE ACETATE LIGASE"/>
    <property type="match status" value="1"/>
</dbReference>
<dbReference type="GO" id="GO:0016740">
    <property type="term" value="F:transferase activity"/>
    <property type="evidence" value="ECO:0007669"/>
    <property type="project" value="UniProtKB-KW"/>
</dbReference>
<dbReference type="InterPro" id="IPR014729">
    <property type="entry name" value="Rossmann-like_a/b/a_fold"/>
</dbReference>
<dbReference type="EMBL" id="VULX01000001">
    <property type="protein sequence ID" value="MSR90123.1"/>
    <property type="molecule type" value="Genomic_DNA"/>
</dbReference>
<keyword evidence="3" id="KW-0808">Transferase</keyword>
<comment type="function">
    <text evidence="2">Catalyzes the formation of N(4)-acetylcytidine (ac(4)C) at the wobble position of elongator tRNA(Met), using acetate and ATP as substrates. First activates an acetate ion to form acetyladenylate (Ac-AMP) and then transfers the acetyl group to tRNA to form ac(4)C34.</text>
</comment>
<comment type="similarity">
    <text evidence="2">Belongs to the TmcAL family.</text>
</comment>
<sequence>MKITGIITEYNPFHNGHLFHLNSIKNQLESDAVVCVMSGNFVQRGLPAVLDKWSRAKMALLNGVDLVIELPSVYAVSSAEFFSFGAVSILNSTGVIDNICFGSESGNINTLNSIAHILVNESSEFKEQLRANLKEGLSFPKAREKALYDLLKNDKNAEDIISYITSPNNILGIEYCKSLKVINSSIKPCTIKRTGSGYNDSKALTSLASATSIRNLIKEDRYEKCISLMPEASYNVLEQSLSAGIQIPDVEDMFKYIKYKLLSDSSLISRIPDISEGLDYKILNEIRKASSYNELLFNIKSKRYTLTRVSRILCQIYLGFENYDIMSLRKTSPKYIRVLGFNETGQKILKMIKEKSNCTLITKMPKNDIDPMLQIDINSTNLYSLLTNSIKYGSDYLKKPVIVK</sequence>
<dbReference type="PANTHER" id="PTHR37825">
    <property type="entry name" value="TRNA(MET) CYTIDINE ACETATE LIGASE"/>
    <property type="match status" value="1"/>
</dbReference>
<keyword evidence="2" id="KW-0547">Nucleotide-binding</keyword>
<keyword evidence="2" id="KW-0963">Cytoplasm</keyword>
<comment type="catalytic activity">
    <reaction evidence="2">
        <text>cytidine(34) in elongator tRNA(Met) + acetate + ATP = N(4)-acetylcytidine(34) in elongator tRNA(Met) + AMP + diphosphate</text>
        <dbReference type="Rhea" id="RHEA:58144"/>
        <dbReference type="Rhea" id="RHEA-COMP:10693"/>
        <dbReference type="Rhea" id="RHEA-COMP:10694"/>
        <dbReference type="ChEBI" id="CHEBI:30089"/>
        <dbReference type="ChEBI" id="CHEBI:30616"/>
        <dbReference type="ChEBI" id="CHEBI:33019"/>
        <dbReference type="ChEBI" id="CHEBI:74900"/>
        <dbReference type="ChEBI" id="CHEBI:82748"/>
        <dbReference type="ChEBI" id="CHEBI:456215"/>
    </reaction>
</comment>
<dbReference type="EC" id="6.3.4.-" evidence="2"/>
<proteinExistence type="inferred from homology"/>
<organism evidence="3 4">
    <name type="scientific">Inconstantimicrobium porci</name>
    <dbReference type="NCBI Taxonomy" id="2652291"/>
    <lineage>
        <taxon>Bacteria</taxon>
        <taxon>Bacillati</taxon>
        <taxon>Bacillota</taxon>
        <taxon>Clostridia</taxon>
        <taxon>Eubacteriales</taxon>
        <taxon>Clostridiaceae</taxon>
        <taxon>Inconstantimicrobium</taxon>
    </lineage>
</organism>
<protein>
    <recommendedName>
        <fullName evidence="2">tRNA(Met) cytidine acetate ligase</fullName>
        <ecNumber evidence="2">6.3.4.-</ecNumber>
    </recommendedName>
</protein>
<feature type="binding site" evidence="2">
    <location>
        <begin position="7"/>
        <end position="20"/>
    </location>
    <ligand>
        <name>ATP</name>
        <dbReference type="ChEBI" id="CHEBI:30616"/>
    </ligand>
</feature>
<keyword evidence="2" id="KW-0436">Ligase</keyword>
<dbReference type="SUPFAM" id="SSF52374">
    <property type="entry name" value="Nucleotidylyl transferase"/>
    <property type="match status" value="1"/>
</dbReference>
<dbReference type="GO" id="GO:0005524">
    <property type="term" value="F:ATP binding"/>
    <property type="evidence" value="ECO:0007669"/>
    <property type="project" value="UniProtKB-KW"/>
</dbReference>
<evidence type="ECO:0000256" key="1">
    <source>
        <dbReference type="ARBA" id="ARBA00022694"/>
    </source>
</evidence>
<dbReference type="AlphaFoldDB" id="A0A7X2T0R8"/>
<dbReference type="GO" id="GO:0016879">
    <property type="term" value="F:ligase activity, forming carbon-nitrogen bonds"/>
    <property type="evidence" value="ECO:0007669"/>
    <property type="project" value="UniProtKB-UniRule"/>
</dbReference>
<comment type="caution">
    <text evidence="3">The sequence shown here is derived from an EMBL/GenBank/DDBJ whole genome shotgun (WGS) entry which is preliminary data.</text>
</comment>
<gene>
    <name evidence="2" type="primary">tmcAL</name>
    <name evidence="3" type="ORF">FYJ33_01515</name>
</gene>
<dbReference type="Gene3D" id="3.40.50.620">
    <property type="entry name" value="HUPs"/>
    <property type="match status" value="1"/>
</dbReference>
<dbReference type="Pfam" id="PF05636">
    <property type="entry name" value="HIGH_NTase1"/>
    <property type="match status" value="1"/>
</dbReference>
<comment type="caution">
    <text evidence="2">Lacks conserved residue(s) required for the propagation of feature annotation.</text>
</comment>
<dbReference type="Proteomes" id="UP000460287">
    <property type="component" value="Unassembled WGS sequence"/>
</dbReference>
<dbReference type="GO" id="GO:0005737">
    <property type="term" value="C:cytoplasm"/>
    <property type="evidence" value="ECO:0007669"/>
    <property type="project" value="UniProtKB-SubCell"/>
</dbReference>
<feature type="binding site" evidence="2">
    <location>
        <position position="102"/>
    </location>
    <ligand>
        <name>ATP</name>
        <dbReference type="ChEBI" id="CHEBI:30616"/>
    </ligand>
</feature>
<evidence type="ECO:0000313" key="4">
    <source>
        <dbReference type="Proteomes" id="UP000460287"/>
    </source>
</evidence>
<keyword evidence="4" id="KW-1185">Reference proteome</keyword>
<name>A0A7X2T0R8_9CLOT</name>
<dbReference type="HAMAP" id="MF_01539">
    <property type="entry name" value="TmcAL"/>
    <property type="match status" value="1"/>
</dbReference>
<dbReference type="GO" id="GO:0006400">
    <property type="term" value="P:tRNA modification"/>
    <property type="evidence" value="ECO:0007669"/>
    <property type="project" value="UniProtKB-UniRule"/>
</dbReference>
<dbReference type="InterPro" id="IPR008513">
    <property type="entry name" value="tRNA(Met)_cyd_acetate_ligase"/>
</dbReference>
<dbReference type="GO" id="GO:0000049">
    <property type="term" value="F:tRNA binding"/>
    <property type="evidence" value="ECO:0007669"/>
    <property type="project" value="UniProtKB-KW"/>
</dbReference>
<keyword evidence="1 2" id="KW-0819">tRNA processing</keyword>
<keyword evidence="2" id="KW-0694">RNA-binding</keyword>
<evidence type="ECO:0000313" key="3">
    <source>
        <dbReference type="EMBL" id="MSR90123.1"/>
    </source>
</evidence>
<keyword evidence="2" id="KW-0820">tRNA-binding</keyword>
<dbReference type="NCBIfam" id="NF010191">
    <property type="entry name" value="PRK13670.1"/>
    <property type="match status" value="1"/>
</dbReference>
<feature type="binding site" evidence="2">
    <location>
        <position position="193"/>
    </location>
    <ligand>
        <name>ATP</name>
        <dbReference type="ChEBI" id="CHEBI:30616"/>
    </ligand>
</feature>
<keyword evidence="2" id="KW-0067">ATP-binding</keyword>
<dbReference type="RefSeq" id="WP_154529996.1">
    <property type="nucleotide sequence ID" value="NZ_VULX01000001.1"/>
</dbReference>
<reference evidence="3 4" key="1">
    <citation type="submission" date="2019-08" db="EMBL/GenBank/DDBJ databases">
        <title>In-depth cultivation of the pig gut microbiome towards novel bacterial diversity and tailored functional studies.</title>
        <authorList>
            <person name="Wylensek D."/>
            <person name="Hitch T.C.A."/>
            <person name="Clavel T."/>
        </authorList>
    </citation>
    <scope>NUCLEOTIDE SEQUENCE [LARGE SCALE GENOMIC DNA]</scope>
    <source>
        <strain evidence="3 4">WCA-383-APC-5B</strain>
    </source>
</reference>
<comment type="subcellular location">
    <subcellularLocation>
        <location evidence="2">Cytoplasm</location>
    </subcellularLocation>
</comment>
<evidence type="ECO:0000256" key="2">
    <source>
        <dbReference type="HAMAP-Rule" id="MF_01539"/>
    </source>
</evidence>
<feature type="binding site" evidence="2">
    <location>
        <position position="168"/>
    </location>
    <ligand>
        <name>ATP</name>
        <dbReference type="ChEBI" id="CHEBI:30616"/>
    </ligand>
</feature>
<accession>A0A7X2T0R8</accession>